<dbReference type="AlphaFoldDB" id="A0A6A6HLS0"/>
<organism evidence="1 2">
    <name type="scientific">Viridothelium virens</name>
    <name type="common">Speckled blister lichen</name>
    <name type="synonym">Trypethelium virens</name>
    <dbReference type="NCBI Taxonomy" id="1048519"/>
    <lineage>
        <taxon>Eukaryota</taxon>
        <taxon>Fungi</taxon>
        <taxon>Dikarya</taxon>
        <taxon>Ascomycota</taxon>
        <taxon>Pezizomycotina</taxon>
        <taxon>Dothideomycetes</taxon>
        <taxon>Dothideomycetes incertae sedis</taxon>
        <taxon>Trypetheliales</taxon>
        <taxon>Trypetheliaceae</taxon>
        <taxon>Viridothelium</taxon>
    </lineage>
</organism>
<evidence type="ECO:0000313" key="2">
    <source>
        <dbReference type="Proteomes" id="UP000800092"/>
    </source>
</evidence>
<name>A0A6A6HLS0_VIRVR</name>
<sequence length="67" mass="7486">MYCFPPNTRPSQVSETLHEAGLATFTPSRGHGMQSCEKSVRSLAWENYWGLPKHFCPNTPSGGHTKH</sequence>
<proteinExistence type="predicted"/>
<protein>
    <submittedName>
        <fullName evidence="1">Uncharacterized protein</fullName>
    </submittedName>
</protein>
<dbReference type="EMBL" id="ML991775">
    <property type="protein sequence ID" value="KAF2238748.1"/>
    <property type="molecule type" value="Genomic_DNA"/>
</dbReference>
<evidence type="ECO:0000313" key="1">
    <source>
        <dbReference type="EMBL" id="KAF2238748.1"/>
    </source>
</evidence>
<keyword evidence="2" id="KW-1185">Reference proteome</keyword>
<gene>
    <name evidence="1" type="ORF">EV356DRAFT_506122</name>
</gene>
<dbReference type="Proteomes" id="UP000800092">
    <property type="component" value="Unassembled WGS sequence"/>
</dbReference>
<accession>A0A6A6HLS0</accession>
<reference evidence="1" key="1">
    <citation type="journal article" date="2020" name="Stud. Mycol.">
        <title>101 Dothideomycetes genomes: a test case for predicting lifestyles and emergence of pathogens.</title>
        <authorList>
            <person name="Haridas S."/>
            <person name="Albert R."/>
            <person name="Binder M."/>
            <person name="Bloem J."/>
            <person name="Labutti K."/>
            <person name="Salamov A."/>
            <person name="Andreopoulos B."/>
            <person name="Baker S."/>
            <person name="Barry K."/>
            <person name="Bills G."/>
            <person name="Bluhm B."/>
            <person name="Cannon C."/>
            <person name="Castanera R."/>
            <person name="Culley D."/>
            <person name="Daum C."/>
            <person name="Ezra D."/>
            <person name="Gonzalez J."/>
            <person name="Henrissat B."/>
            <person name="Kuo A."/>
            <person name="Liang C."/>
            <person name="Lipzen A."/>
            <person name="Lutzoni F."/>
            <person name="Magnuson J."/>
            <person name="Mondo S."/>
            <person name="Nolan M."/>
            <person name="Ohm R."/>
            <person name="Pangilinan J."/>
            <person name="Park H.-J."/>
            <person name="Ramirez L."/>
            <person name="Alfaro M."/>
            <person name="Sun H."/>
            <person name="Tritt A."/>
            <person name="Yoshinaga Y."/>
            <person name="Zwiers L.-H."/>
            <person name="Turgeon B."/>
            <person name="Goodwin S."/>
            <person name="Spatafora J."/>
            <person name="Crous P."/>
            <person name="Grigoriev I."/>
        </authorList>
    </citation>
    <scope>NUCLEOTIDE SEQUENCE</scope>
    <source>
        <strain evidence="1">Tuck. ex Michener</strain>
    </source>
</reference>